<evidence type="ECO:0000259" key="8">
    <source>
        <dbReference type="PROSITE" id="PS51849"/>
    </source>
</evidence>
<dbReference type="AlphaFoldDB" id="A0A1Z5HT57"/>
<evidence type="ECO:0000256" key="7">
    <source>
        <dbReference type="SAM" id="Phobius"/>
    </source>
</evidence>
<name>A0A1Z5HT57_9FIRM</name>
<feature type="region of interest" description="Disordered" evidence="6">
    <location>
        <begin position="267"/>
        <end position="357"/>
    </location>
</feature>
<keyword evidence="5 7" id="KW-0472">Membrane</keyword>
<evidence type="ECO:0000256" key="4">
    <source>
        <dbReference type="ARBA" id="ARBA00022989"/>
    </source>
</evidence>
<evidence type="ECO:0000256" key="2">
    <source>
        <dbReference type="ARBA" id="ARBA00022475"/>
    </source>
</evidence>
<dbReference type="PROSITE" id="PS51849">
    <property type="entry name" value="RSGI_N"/>
    <property type="match status" value="1"/>
</dbReference>
<evidence type="ECO:0000256" key="1">
    <source>
        <dbReference type="ARBA" id="ARBA00004162"/>
    </source>
</evidence>
<evidence type="ECO:0000256" key="3">
    <source>
        <dbReference type="ARBA" id="ARBA00022692"/>
    </source>
</evidence>
<sequence length="357" mass="39734">MKTKERKGLILEKTGDKVIILTPDGEFVERSARLVKGEIGDEIYWNTPVRFGGIGRRLLLVAVAVLFFFLLPGIVSHFIWLPVNQEAVAFVSVDINPSIEIALNRQQKVISASAFNDDGRRLLEGLKLKGWVAEKAIAMIIQEAARAGFFQPDQENTVILGVSPGGAEQEWVEKVERKLRNTARQTVEEIQVDALVETVRLTSEDRAQARKLGLSPGKYAIFMEAVASGLKVTVEDMREKSVAHAIKEAGGKVGEVMRRAHWKKNFHRMINKKDTGHDNGASTEPEGFPPKSNYGTNDDLGQQNNLMGPYQTKPAAGKHVYSPGRGRPASPELEKVQKRRLKQRPPKFGSKQKVNHQ</sequence>
<evidence type="ECO:0000256" key="6">
    <source>
        <dbReference type="SAM" id="MobiDB-lite"/>
    </source>
</evidence>
<evidence type="ECO:0000313" key="9">
    <source>
        <dbReference type="EMBL" id="GAW92709.1"/>
    </source>
</evidence>
<keyword evidence="3 7" id="KW-0812">Transmembrane</keyword>
<feature type="transmembrane region" description="Helical" evidence="7">
    <location>
        <begin position="58"/>
        <end position="80"/>
    </location>
</feature>
<dbReference type="InterPro" id="IPR055431">
    <property type="entry name" value="RsgI_M"/>
</dbReference>
<dbReference type="OrthoDB" id="1722490at2"/>
<comment type="subcellular location">
    <subcellularLocation>
        <location evidence="1">Cell membrane</location>
        <topology evidence="1">Single-pass membrane protein</topology>
    </subcellularLocation>
</comment>
<comment type="caution">
    <text evidence="9">The sequence shown here is derived from an EMBL/GenBank/DDBJ whole genome shotgun (WGS) entry which is preliminary data.</text>
</comment>
<dbReference type="Proteomes" id="UP000197032">
    <property type="component" value="Unassembled WGS sequence"/>
</dbReference>
<keyword evidence="4 7" id="KW-1133">Transmembrane helix</keyword>
<feature type="compositionally biased region" description="Polar residues" evidence="6">
    <location>
        <begin position="293"/>
        <end position="306"/>
    </location>
</feature>
<keyword evidence="10" id="KW-1185">Reference proteome</keyword>
<evidence type="ECO:0000256" key="5">
    <source>
        <dbReference type="ARBA" id="ARBA00023136"/>
    </source>
</evidence>
<evidence type="ECO:0000313" key="10">
    <source>
        <dbReference type="Proteomes" id="UP000197032"/>
    </source>
</evidence>
<feature type="domain" description="RsgI N-terminal anti-sigma" evidence="8">
    <location>
        <begin position="6"/>
        <end position="54"/>
    </location>
</feature>
<keyword evidence="2" id="KW-1003">Cell membrane</keyword>
<dbReference type="EMBL" id="BDGJ01000090">
    <property type="protein sequence ID" value="GAW92709.1"/>
    <property type="molecule type" value="Genomic_DNA"/>
</dbReference>
<protein>
    <recommendedName>
        <fullName evidence="8">RsgI N-terminal anti-sigma domain-containing protein</fullName>
    </recommendedName>
</protein>
<gene>
    <name evidence="9" type="ORF">KKC1_18590</name>
</gene>
<organism evidence="9 10">
    <name type="scientific">Calderihabitans maritimus</name>
    <dbReference type="NCBI Taxonomy" id="1246530"/>
    <lineage>
        <taxon>Bacteria</taxon>
        <taxon>Bacillati</taxon>
        <taxon>Bacillota</taxon>
        <taxon>Clostridia</taxon>
        <taxon>Neomoorellales</taxon>
        <taxon>Calderihabitantaceae</taxon>
        <taxon>Calderihabitans</taxon>
    </lineage>
</organism>
<dbReference type="Pfam" id="PF23750">
    <property type="entry name" value="RsgI_M"/>
    <property type="match status" value="1"/>
</dbReference>
<dbReference type="RefSeq" id="WP_088553998.1">
    <property type="nucleotide sequence ID" value="NZ_BDGJ01000090.1"/>
</dbReference>
<reference evidence="10" key="1">
    <citation type="journal article" date="2017" name="Appl. Environ. Microbiol.">
        <title>Genomic analysis of Calderihabitans maritimus KKC1, a thermophilic hydrogenogenic carboxydotrophic bacterium isolated from marine sediment.</title>
        <authorList>
            <person name="Omae K."/>
            <person name="Yoneda Y."/>
            <person name="Fukuyama Y."/>
            <person name="Yoshida T."/>
            <person name="Sako Y."/>
        </authorList>
    </citation>
    <scope>NUCLEOTIDE SEQUENCE [LARGE SCALE GENOMIC DNA]</scope>
    <source>
        <strain evidence="10">KKC1</strain>
    </source>
</reference>
<dbReference type="GO" id="GO:0005886">
    <property type="term" value="C:plasma membrane"/>
    <property type="evidence" value="ECO:0007669"/>
    <property type="project" value="UniProtKB-SubCell"/>
</dbReference>
<proteinExistence type="predicted"/>
<accession>A0A1Z5HT57</accession>
<dbReference type="InterPro" id="IPR024449">
    <property type="entry name" value="Anti-sigma_RsgI_N"/>
</dbReference>
<dbReference type="Pfam" id="PF12791">
    <property type="entry name" value="RsgI_N"/>
    <property type="match status" value="1"/>
</dbReference>